<evidence type="ECO:0000256" key="7">
    <source>
        <dbReference type="RuleBase" id="RU000320"/>
    </source>
</evidence>
<feature type="transmembrane region" description="Helical" evidence="9">
    <location>
        <begin position="193"/>
        <end position="211"/>
    </location>
</feature>
<dbReference type="PANTHER" id="PTHR42703">
    <property type="entry name" value="NADH DEHYDROGENASE"/>
    <property type="match status" value="1"/>
</dbReference>
<dbReference type="GO" id="GO:0005886">
    <property type="term" value="C:plasma membrane"/>
    <property type="evidence" value="ECO:0007669"/>
    <property type="project" value="UniProtKB-SubCell"/>
</dbReference>
<evidence type="ECO:0000256" key="8">
    <source>
        <dbReference type="SAM" id="MobiDB-lite"/>
    </source>
</evidence>
<keyword evidence="3" id="KW-1003">Cell membrane</keyword>
<proteinExistence type="inferred from homology"/>
<keyword evidence="4 7" id="KW-0812">Transmembrane</keyword>
<feature type="transmembrane region" description="Helical" evidence="9">
    <location>
        <begin position="276"/>
        <end position="301"/>
    </location>
</feature>
<feature type="transmembrane region" description="Helical" evidence="9">
    <location>
        <begin position="355"/>
        <end position="378"/>
    </location>
</feature>
<feature type="domain" description="NADH:quinone oxidoreductase/Mrp antiporter transmembrane" evidence="10">
    <location>
        <begin position="86"/>
        <end position="364"/>
    </location>
</feature>
<feature type="transmembrane region" description="Helical" evidence="9">
    <location>
        <begin position="313"/>
        <end position="335"/>
    </location>
</feature>
<dbReference type="GO" id="GO:0042773">
    <property type="term" value="P:ATP synthesis coupled electron transport"/>
    <property type="evidence" value="ECO:0007669"/>
    <property type="project" value="InterPro"/>
</dbReference>
<gene>
    <name evidence="11" type="ORF">CKO42_13110</name>
</gene>
<name>A0A9X0W9B8_9GAMM</name>
<dbReference type="Proteomes" id="UP001138768">
    <property type="component" value="Unassembled WGS sequence"/>
</dbReference>
<feature type="transmembrane region" description="Helical" evidence="9">
    <location>
        <begin position="89"/>
        <end position="108"/>
    </location>
</feature>
<evidence type="ECO:0000256" key="6">
    <source>
        <dbReference type="ARBA" id="ARBA00023136"/>
    </source>
</evidence>
<comment type="caution">
    <text evidence="11">The sequence shown here is derived from an EMBL/GenBank/DDBJ whole genome shotgun (WGS) entry which is preliminary data.</text>
</comment>
<dbReference type="PANTHER" id="PTHR42703:SF1">
    <property type="entry name" value="NA(+)_H(+) ANTIPORTER SUBUNIT D1"/>
    <property type="match status" value="1"/>
</dbReference>
<feature type="transmembrane region" description="Helical" evidence="9">
    <location>
        <begin position="390"/>
        <end position="411"/>
    </location>
</feature>
<feature type="region of interest" description="Disordered" evidence="8">
    <location>
        <begin position="538"/>
        <end position="568"/>
    </location>
</feature>
<evidence type="ECO:0000256" key="2">
    <source>
        <dbReference type="ARBA" id="ARBA00005346"/>
    </source>
</evidence>
<evidence type="ECO:0000256" key="3">
    <source>
        <dbReference type="ARBA" id="ARBA00022475"/>
    </source>
</evidence>
<evidence type="ECO:0000256" key="5">
    <source>
        <dbReference type="ARBA" id="ARBA00022989"/>
    </source>
</evidence>
<dbReference type="AlphaFoldDB" id="A0A9X0W9B8"/>
<protein>
    <recommendedName>
        <fullName evidence="10">NADH:quinone oxidoreductase/Mrp antiporter transmembrane domain-containing protein</fullName>
    </recommendedName>
</protein>
<sequence>MLGPLPALVAALTLSVGARLELPWLFLGTALGLDATAQVYLLFTAILWLAAGIYAAFAFRGTPHVGRFHAVFLLTMAGNFWLIVGQDLFSFYAGFAMMGLAAYGLVVHDGSPLALRAGKVYLVMALLGEVSLFAALVMIAQQTGTTEPSPEDLTQLTGLPIALALVGLGVKAGLVPLHLWLPLAHPAAPIPASAVLSGAMIKVAILGWLRFLPVGAIALPEWGALVAAGGVLTLFYALPIGVVQSDPKVILAYSSISKMGLLMLCLGLVLMEPGLAPVGVAAISLYAAQHGLAKGGLFLGVGLRKQAPGQPGFIQPLVLGGLIILALALAGAPFTSGAVAKYALKPILAGAEWPWVAAAVTVATLGTILLMARFLWVVGLRSKRHPQPGLLWPGIAWSLLLALVILFPFALGKPASWLGDWLTISLGISFAGLVAIGAWRNPAWLSPVIGLIPAGDLLVLARPVGRIVVSLWRQLWQPIDALQHRINQAAIGRFERIFKRPDTDGEDALRRWPVAGGLWIGIIALLLVALLARSPLSQSAPSSESNEERPPPDLEVNPGLEVNPDLEV</sequence>
<feature type="transmembrane region" description="Helical" evidence="9">
    <location>
        <begin position="161"/>
        <end position="181"/>
    </location>
</feature>
<reference evidence="11 12" key="1">
    <citation type="journal article" date="2020" name="Microorganisms">
        <title>Osmotic Adaptation and Compatible Solute Biosynthesis of Phototrophic Bacteria as Revealed from Genome Analyses.</title>
        <authorList>
            <person name="Imhoff J.F."/>
            <person name="Rahn T."/>
            <person name="Kunzel S."/>
            <person name="Keller A."/>
            <person name="Neulinger S.C."/>
        </authorList>
    </citation>
    <scope>NUCLEOTIDE SEQUENCE [LARGE SCALE GENOMIC DNA]</scope>
    <source>
        <strain evidence="11 12">DSM 25653</strain>
    </source>
</reference>
<organism evidence="11 12">
    <name type="scientific">Lamprobacter modestohalophilus</name>
    <dbReference type="NCBI Taxonomy" id="1064514"/>
    <lineage>
        <taxon>Bacteria</taxon>
        <taxon>Pseudomonadati</taxon>
        <taxon>Pseudomonadota</taxon>
        <taxon>Gammaproteobacteria</taxon>
        <taxon>Chromatiales</taxon>
        <taxon>Chromatiaceae</taxon>
        <taxon>Lamprobacter</taxon>
    </lineage>
</organism>
<dbReference type="InterPro" id="IPR003918">
    <property type="entry name" value="NADH_UbQ_OxRdtase"/>
</dbReference>
<evidence type="ECO:0000256" key="1">
    <source>
        <dbReference type="ARBA" id="ARBA00004651"/>
    </source>
</evidence>
<comment type="similarity">
    <text evidence="2">Belongs to the CPA3 antiporters (TC 2.A.63) subunit D family.</text>
</comment>
<evidence type="ECO:0000313" key="11">
    <source>
        <dbReference type="EMBL" id="MBK1619360.1"/>
    </source>
</evidence>
<feature type="transmembrane region" description="Helical" evidence="9">
    <location>
        <begin position="41"/>
        <end position="59"/>
    </location>
</feature>
<dbReference type="InterPro" id="IPR050586">
    <property type="entry name" value="CPA3_Na-H_Antiporter_D"/>
</dbReference>
<keyword evidence="12" id="KW-1185">Reference proteome</keyword>
<feature type="transmembrane region" description="Helical" evidence="9">
    <location>
        <begin position="66"/>
        <end position="83"/>
    </location>
</feature>
<accession>A0A9X0W9B8</accession>
<dbReference type="Pfam" id="PF00361">
    <property type="entry name" value="Proton_antipo_M"/>
    <property type="match status" value="1"/>
</dbReference>
<feature type="transmembrane region" description="Helical" evidence="9">
    <location>
        <begin position="217"/>
        <end position="238"/>
    </location>
</feature>
<evidence type="ECO:0000256" key="9">
    <source>
        <dbReference type="SAM" id="Phobius"/>
    </source>
</evidence>
<feature type="transmembrane region" description="Helical" evidence="9">
    <location>
        <begin position="250"/>
        <end position="270"/>
    </location>
</feature>
<keyword evidence="5 9" id="KW-1133">Transmembrane helix</keyword>
<evidence type="ECO:0000259" key="10">
    <source>
        <dbReference type="Pfam" id="PF00361"/>
    </source>
</evidence>
<evidence type="ECO:0000256" key="4">
    <source>
        <dbReference type="ARBA" id="ARBA00022692"/>
    </source>
</evidence>
<feature type="transmembrane region" description="Helical" evidence="9">
    <location>
        <begin position="512"/>
        <end position="532"/>
    </location>
</feature>
<dbReference type="EMBL" id="NRRY01000020">
    <property type="protein sequence ID" value="MBK1619360.1"/>
    <property type="molecule type" value="Genomic_DNA"/>
</dbReference>
<dbReference type="InterPro" id="IPR001750">
    <property type="entry name" value="ND/Mrp_TM"/>
</dbReference>
<dbReference type="PRINTS" id="PR01437">
    <property type="entry name" value="NUOXDRDTASE4"/>
</dbReference>
<feature type="transmembrane region" description="Helical" evidence="9">
    <location>
        <begin position="120"/>
        <end position="141"/>
    </location>
</feature>
<comment type="subcellular location">
    <subcellularLocation>
        <location evidence="1">Cell membrane</location>
        <topology evidence="1">Multi-pass membrane protein</topology>
    </subcellularLocation>
    <subcellularLocation>
        <location evidence="7">Membrane</location>
        <topology evidence="7">Multi-pass membrane protein</topology>
    </subcellularLocation>
</comment>
<feature type="transmembrane region" description="Helical" evidence="9">
    <location>
        <begin position="417"/>
        <end position="436"/>
    </location>
</feature>
<evidence type="ECO:0000313" key="12">
    <source>
        <dbReference type="Proteomes" id="UP001138768"/>
    </source>
</evidence>
<dbReference type="GO" id="GO:0008137">
    <property type="term" value="F:NADH dehydrogenase (ubiquinone) activity"/>
    <property type="evidence" value="ECO:0007669"/>
    <property type="project" value="InterPro"/>
</dbReference>
<keyword evidence="6 9" id="KW-0472">Membrane</keyword>